<feature type="domain" description="Inositol 1,3,4-trisphosphate 5/6-kinase ATP-grasp" evidence="10">
    <location>
        <begin position="90"/>
        <end position="184"/>
    </location>
</feature>
<keyword evidence="6" id="KW-0547">Nucleotide-binding</keyword>
<accession>A0ABQ6MP97</accession>
<keyword evidence="4" id="KW-0808">Transferase</keyword>
<evidence type="ECO:0000259" key="10">
    <source>
        <dbReference type="Pfam" id="PF05770"/>
    </source>
</evidence>
<dbReference type="EC" id="2.7.1.159" evidence="3"/>
<evidence type="ECO:0000256" key="2">
    <source>
        <dbReference type="ARBA" id="ARBA00009601"/>
    </source>
</evidence>
<dbReference type="InterPro" id="IPR040464">
    <property type="entry name" value="InsP(3)kin_ATP-grasp"/>
</dbReference>
<evidence type="ECO:0000256" key="9">
    <source>
        <dbReference type="ARBA" id="ARBA00022842"/>
    </source>
</evidence>
<evidence type="ECO:0000256" key="7">
    <source>
        <dbReference type="ARBA" id="ARBA00022777"/>
    </source>
</evidence>
<dbReference type="EMBL" id="BRYB01001605">
    <property type="protein sequence ID" value="GMI29502.1"/>
    <property type="molecule type" value="Genomic_DNA"/>
</dbReference>
<dbReference type="Proteomes" id="UP001165060">
    <property type="component" value="Unassembled WGS sequence"/>
</dbReference>
<keyword evidence="12" id="KW-1185">Reference proteome</keyword>
<evidence type="ECO:0000313" key="11">
    <source>
        <dbReference type="EMBL" id="GMI29502.1"/>
    </source>
</evidence>
<evidence type="ECO:0000256" key="8">
    <source>
        <dbReference type="ARBA" id="ARBA00022840"/>
    </source>
</evidence>
<protein>
    <recommendedName>
        <fullName evidence="3">inositol-1,3,4-trisphosphate 5/6-kinase</fullName>
        <ecNumber evidence="3">2.7.1.159</ecNumber>
    </recommendedName>
</protein>
<evidence type="ECO:0000256" key="6">
    <source>
        <dbReference type="ARBA" id="ARBA00022741"/>
    </source>
</evidence>
<dbReference type="InterPro" id="IPR008656">
    <property type="entry name" value="Inositol_tetrakis-P_1-kinase"/>
</dbReference>
<comment type="cofactor">
    <cofactor evidence="1">
        <name>Mg(2+)</name>
        <dbReference type="ChEBI" id="CHEBI:18420"/>
    </cofactor>
</comment>
<gene>
    <name evidence="11" type="ORF">TeGR_g15020</name>
</gene>
<comment type="similarity">
    <text evidence="2">Belongs to the ITPK1 family.</text>
</comment>
<proteinExistence type="inferred from homology"/>
<comment type="caution">
    <text evidence="11">The sequence shown here is derived from an EMBL/GenBank/DDBJ whole genome shotgun (WGS) entry which is preliminary data.</text>
</comment>
<evidence type="ECO:0000313" key="12">
    <source>
        <dbReference type="Proteomes" id="UP001165060"/>
    </source>
</evidence>
<keyword evidence="5" id="KW-0479">Metal-binding</keyword>
<dbReference type="Gene3D" id="3.30.470.20">
    <property type="entry name" value="ATP-grasp fold, B domain"/>
    <property type="match status" value="1"/>
</dbReference>
<evidence type="ECO:0000256" key="4">
    <source>
        <dbReference type="ARBA" id="ARBA00022679"/>
    </source>
</evidence>
<reference evidence="11 12" key="1">
    <citation type="journal article" date="2023" name="Commun. Biol.">
        <title>Genome analysis of Parmales, the sister group of diatoms, reveals the evolutionary specialization of diatoms from phago-mixotrophs to photoautotrophs.</title>
        <authorList>
            <person name="Ban H."/>
            <person name="Sato S."/>
            <person name="Yoshikawa S."/>
            <person name="Yamada K."/>
            <person name="Nakamura Y."/>
            <person name="Ichinomiya M."/>
            <person name="Sato N."/>
            <person name="Blanc-Mathieu R."/>
            <person name="Endo H."/>
            <person name="Kuwata A."/>
            <person name="Ogata H."/>
        </authorList>
    </citation>
    <scope>NUCLEOTIDE SEQUENCE [LARGE SCALE GENOMIC DNA]</scope>
</reference>
<keyword evidence="9" id="KW-0460">Magnesium</keyword>
<dbReference type="Pfam" id="PF05770">
    <property type="entry name" value="Ins134_P3_kin"/>
    <property type="match status" value="1"/>
</dbReference>
<keyword evidence="8" id="KW-0067">ATP-binding</keyword>
<organism evidence="11 12">
    <name type="scientific">Tetraparma gracilis</name>
    <dbReference type="NCBI Taxonomy" id="2962635"/>
    <lineage>
        <taxon>Eukaryota</taxon>
        <taxon>Sar</taxon>
        <taxon>Stramenopiles</taxon>
        <taxon>Ochrophyta</taxon>
        <taxon>Bolidophyceae</taxon>
        <taxon>Parmales</taxon>
        <taxon>Triparmaceae</taxon>
        <taxon>Tetraparma</taxon>
    </lineage>
</organism>
<evidence type="ECO:0000256" key="1">
    <source>
        <dbReference type="ARBA" id="ARBA00001946"/>
    </source>
</evidence>
<keyword evidence="7" id="KW-0418">Kinase</keyword>
<dbReference type="PANTHER" id="PTHR14217:SF1">
    <property type="entry name" value="INOSITOL-TETRAKISPHOSPHATE 1-KINASE"/>
    <property type="match status" value="1"/>
</dbReference>
<name>A0ABQ6MP97_9STRA</name>
<dbReference type="PANTHER" id="PTHR14217">
    <property type="entry name" value="INOSITOL-TETRAKISPHOSPHATE 1-KINASE"/>
    <property type="match status" value="1"/>
</dbReference>
<sequence length="198" mass="20885">MLPSCPSLLFLPLPSCPRRPDIILHKCTEALLSNDPSHVVRDIESLAALGTAVVDPPSAVRNVMDRSLIRDRLQRCLPGLTLPGGGAAAAPPSVVCRSQAELRELPGAAGLGYPLLAKNLPAAGTPASHHMSLVFSPSGLATLSPPMLLQSYVNHDGVLHKAYVLGDVVRVFARPSLPNLTAESAGGLGIWRFDSQRP</sequence>
<evidence type="ECO:0000256" key="5">
    <source>
        <dbReference type="ARBA" id="ARBA00022723"/>
    </source>
</evidence>
<evidence type="ECO:0000256" key="3">
    <source>
        <dbReference type="ARBA" id="ARBA00012017"/>
    </source>
</evidence>